<dbReference type="Proteomes" id="UP000006860">
    <property type="component" value="Chromosome"/>
</dbReference>
<dbReference type="eggNOG" id="COG0745">
    <property type="taxonomic scope" value="Bacteria"/>
</dbReference>
<dbReference type="InterPro" id="IPR011006">
    <property type="entry name" value="CheY-like_superfamily"/>
</dbReference>
<dbReference type="SUPFAM" id="SSF52172">
    <property type="entry name" value="CheY-like"/>
    <property type="match status" value="1"/>
</dbReference>
<dbReference type="AlphaFoldDB" id="F0SL93"/>
<dbReference type="HOGENOM" id="CLU_000445_69_17_0"/>
<accession>F0SL93</accession>
<reference evidence="4" key="1">
    <citation type="submission" date="2011-02" db="EMBL/GenBank/DDBJ databases">
        <title>The complete genome of Planctomyces brasiliensis DSM 5305.</title>
        <authorList>
            <person name="Lucas S."/>
            <person name="Copeland A."/>
            <person name="Lapidus A."/>
            <person name="Bruce D."/>
            <person name="Goodwin L."/>
            <person name="Pitluck S."/>
            <person name="Kyrpides N."/>
            <person name="Mavromatis K."/>
            <person name="Pagani I."/>
            <person name="Ivanova N."/>
            <person name="Ovchinnikova G."/>
            <person name="Lu M."/>
            <person name="Detter J.C."/>
            <person name="Han C."/>
            <person name="Land M."/>
            <person name="Hauser L."/>
            <person name="Markowitz V."/>
            <person name="Cheng J.-F."/>
            <person name="Hugenholtz P."/>
            <person name="Woyke T."/>
            <person name="Wu D."/>
            <person name="Tindall B."/>
            <person name="Pomrenke H.G."/>
            <person name="Brambilla E."/>
            <person name="Klenk H.-P."/>
            <person name="Eisen J.A."/>
        </authorList>
    </citation>
    <scope>NUCLEOTIDE SEQUENCE [LARGE SCALE GENOMIC DNA]</scope>
    <source>
        <strain evidence="4">ATCC 49424 / DSM 5305 / JCM 21570 / IAM 15109 / NBRC 103401 / IFAM 1448</strain>
    </source>
</reference>
<organism evidence="3 4">
    <name type="scientific">Rubinisphaera brasiliensis (strain ATCC 49424 / DSM 5305 / JCM 21570 / IAM 15109 / NBRC 103401 / IFAM 1448)</name>
    <name type="common">Planctomyces brasiliensis</name>
    <dbReference type="NCBI Taxonomy" id="756272"/>
    <lineage>
        <taxon>Bacteria</taxon>
        <taxon>Pseudomonadati</taxon>
        <taxon>Planctomycetota</taxon>
        <taxon>Planctomycetia</taxon>
        <taxon>Planctomycetales</taxon>
        <taxon>Planctomycetaceae</taxon>
        <taxon>Rubinisphaera</taxon>
    </lineage>
</organism>
<dbReference type="Pfam" id="PF00072">
    <property type="entry name" value="Response_reg"/>
    <property type="match status" value="1"/>
</dbReference>
<keyword evidence="1" id="KW-0597">Phosphoprotein</keyword>
<gene>
    <name evidence="3" type="ordered locus">Plabr_4427</name>
</gene>
<proteinExistence type="predicted"/>
<dbReference type="GO" id="GO:0000160">
    <property type="term" value="P:phosphorelay signal transduction system"/>
    <property type="evidence" value="ECO:0007669"/>
    <property type="project" value="InterPro"/>
</dbReference>
<dbReference type="CDD" id="cd00156">
    <property type="entry name" value="REC"/>
    <property type="match status" value="1"/>
</dbReference>
<keyword evidence="4" id="KW-1185">Reference proteome</keyword>
<evidence type="ECO:0000313" key="3">
    <source>
        <dbReference type="EMBL" id="ADY61999.1"/>
    </source>
</evidence>
<dbReference type="PROSITE" id="PS50110">
    <property type="entry name" value="RESPONSE_REGULATORY"/>
    <property type="match status" value="1"/>
</dbReference>
<evidence type="ECO:0000313" key="4">
    <source>
        <dbReference type="Proteomes" id="UP000006860"/>
    </source>
</evidence>
<dbReference type="Gene3D" id="3.40.50.2300">
    <property type="match status" value="1"/>
</dbReference>
<evidence type="ECO:0000256" key="1">
    <source>
        <dbReference type="PROSITE-ProRule" id="PRU00169"/>
    </source>
</evidence>
<dbReference type="SMART" id="SM00448">
    <property type="entry name" value="REC"/>
    <property type="match status" value="1"/>
</dbReference>
<feature type="domain" description="Response regulatory" evidence="2">
    <location>
        <begin position="3"/>
        <end position="117"/>
    </location>
</feature>
<dbReference type="InterPro" id="IPR052048">
    <property type="entry name" value="ST_Response_Regulator"/>
</dbReference>
<dbReference type="PANTHER" id="PTHR43228">
    <property type="entry name" value="TWO-COMPONENT RESPONSE REGULATOR"/>
    <property type="match status" value="1"/>
</dbReference>
<dbReference type="EMBL" id="CP002546">
    <property type="protein sequence ID" value="ADY61999.1"/>
    <property type="molecule type" value="Genomic_DNA"/>
</dbReference>
<feature type="modified residue" description="4-aspartylphosphate" evidence="1">
    <location>
        <position position="52"/>
    </location>
</feature>
<name>F0SL93_RUBBR</name>
<dbReference type="InterPro" id="IPR001789">
    <property type="entry name" value="Sig_transdc_resp-reg_receiver"/>
</dbReference>
<sequence length="128" mass="14487">MYKALVVDDDPIALQMVSFTLQKVGMSTKQAEDGHTAWSFFENHAFDLVVTDLHMPHRNGHSLVVELLEQPERPVIAVHTSVTDERLTKDLIRRGVDEIVYKPANYAAFATKMKALLELRAEARGQVR</sequence>
<protein>
    <submittedName>
        <fullName evidence="3">Response regulator receiver protein</fullName>
    </submittedName>
</protein>
<dbReference type="KEGG" id="pbs:Plabr_4427"/>
<evidence type="ECO:0000259" key="2">
    <source>
        <dbReference type="PROSITE" id="PS50110"/>
    </source>
</evidence>
<dbReference type="PANTHER" id="PTHR43228:SF1">
    <property type="entry name" value="TWO-COMPONENT RESPONSE REGULATOR ARR22"/>
    <property type="match status" value="1"/>
</dbReference>
<dbReference type="STRING" id="756272.Plabr_4427"/>